<feature type="transmembrane region" description="Helical" evidence="1">
    <location>
        <begin position="62"/>
        <end position="80"/>
    </location>
</feature>
<keyword evidence="1" id="KW-0812">Transmembrane</keyword>
<evidence type="ECO:0000256" key="1">
    <source>
        <dbReference type="SAM" id="Phobius"/>
    </source>
</evidence>
<sequence>MLIYGTAILAISHLLGDFLGKALGALIGVEANVGGVAIAMILLIFFKEVLAKKGLLPQTTQLGVLYWSGMYIPIVVAMSAGQNVVAALSGGMVGVVVSIVALVATVLVIRWLNKSSGDYDTYEWPTAANDQFSAEKK</sequence>
<keyword evidence="3" id="KW-1185">Reference proteome</keyword>
<keyword evidence="1" id="KW-0472">Membrane</keyword>
<dbReference type="RefSeq" id="WP_248102194.1">
    <property type="nucleotide sequence ID" value="NZ_CP096120.1"/>
</dbReference>
<evidence type="ECO:0000313" key="2">
    <source>
        <dbReference type="EMBL" id="UPO22702.1"/>
    </source>
</evidence>
<accession>A0ABY4JTC7</accession>
<dbReference type="EMBL" id="CP096120">
    <property type="protein sequence ID" value="UPO22702.1"/>
    <property type="molecule type" value="Genomic_DNA"/>
</dbReference>
<dbReference type="InterPro" id="IPR004690">
    <property type="entry name" value="Maln_transptMadL"/>
</dbReference>
<name>A0ABY4JTC7_9GAMM</name>
<dbReference type="NCBIfam" id="TIGR00807">
    <property type="entry name" value="malonate_madL"/>
    <property type="match status" value="1"/>
</dbReference>
<dbReference type="Proteomes" id="UP000831422">
    <property type="component" value="Chromosome"/>
</dbReference>
<evidence type="ECO:0000313" key="3">
    <source>
        <dbReference type="Proteomes" id="UP000831422"/>
    </source>
</evidence>
<feature type="transmembrane region" description="Helical" evidence="1">
    <location>
        <begin position="86"/>
        <end position="109"/>
    </location>
</feature>
<gene>
    <name evidence="2" type="primary">madL</name>
    <name evidence="2" type="ORF">MZO21_09455</name>
</gene>
<organism evidence="2 3">
    <name type="scientific">Acinetobacter portensis</name>
    <dbReference type="NCBI Taxonomy" id="1839785"/>
    <lineage>
        <taxon>Bacteria</taxon>
        <taxon>Pseudomonadati</taxon>
        <taxon>Pseudomonadota</taxon>
        <taxon>Gammaproteobacteria</taxon>
        <taxon>Moraxellales</taxon>
        <taxon>Moraxellaceae</taxon>
        <taxon>Acinetobacter</taxon>
    </lineage>
</organism>
<keyword evidence="1" id="KW-1133">Transmembrane helix</keyword>
<reference evidence="2 3" key="1">
    <citation type="submission" date="2022-04" db="EMBL/GenBank/DDBJ databases">
        <title>Occurrence of NDM-1-producing Shewanella putrefaciens and Acinetobacter portensis in a dairy farm from China.</title>
        <authorList>
            <person name="Li R."/>
            <person name="Zhang L."/>
        </authorList>
    </citation>
    <scope>NUCLEOTIDE SEQUENCE [LARGE SCALE GENOMIC DNA]</scope>
    <source>
        <strain evidence="2 3">JNE5</strain>
    </source>
</reference>
<protein>
    <submittedName>
        <fullName evidence="2">Malonate transporter subunit MadL</fullName>
    </submittedName>
</protein>
<dbReference type="Pfam" id="PF03817">
    <property type="entry name" value="MadL"/>
    <property type="match status" value="1"/>
</dbReference>
<proteinExistence type="predicted"/>